<evidence type="ECO:0000313" key="2">
    <source>
        <dbReference type="Proteomes" id="UP000236161"/>
    </source>
</evidence>
<proteinExistence type="predicted"/>
<dbReference type="GO" id="GO:1900034">
    <property type="term" value="P:regulation of cellular response to heat"/>
    <property type="evidence" value="ECO:0007669"/>
    <property type="project" value="InterPro"/>
</dbReference>
<dbReference type="OrthoDB" id="20554at2759"/>
<dbReference type="PANTHER" id="PTHR33704:SF1">
    <property type="entry name" value="PROTEIN HEAT INTOLERANT 4-RELATED"/>
    <property type="match status" value="1"/>
</dbReference>
<sequence>MLNVNGVQKVTLIPVVVAVVSPIPPSDKIGIKSIQRETEDIIPMKSMKMTWIPYIPLENRQSQVDRLNTQIYTMGCTQRRAALKLLKVDRVKQYDYCLPYLQPLIADEDEQDTVVHIMYPLEPPVVCEFDWELDELEEFTDGLIKEEALPEDQKDKFKEYVKGQIRERKQALREVREARKKAIEEMDPKTRSALENMRFYKFYPVDMPDTPEISHLKVPYINRYYGKAHVVL</sequence>
<dbReference type="AlphaFoldDB" id="A0A2I0A0L2"/>
<evidence type="ECO:0000313" key="1">
    <source>
        <dbReference type="EMBL" id="PKA49093.1"/>
    </source>
</evidence>
<dbReference type="Proteomes" id="UP000236161">
    <property type="component" value="Unassembled WGS sequence"/>
</dbReference>
<protein>
    <submittedName>
        <fullName evidence="1">Uncharacterized protein</fullName>
    </submittedName>
</protein>
<dbReference type="EMBL" id="KZ452040">
    <property type="protein sequence ID" value="PKA49093.1"/>
    <property type="molecule type" value="Genomic_DNA"/>
</dbReference>
<gene>
    <name evidence="1" type="ORF">AXF42_Ash010777</name>
</gene>
<accession>A0A2I0A0L2</accession>
<keyword evidence="2" id="KW-1185">Reference proteome</keyword>
<dbReference type="PANTHER" id="PTHR33704">
    <property type="entry name" value="PROTEIN HEAT INTOLERANT 4-RELATED"/>
    <property type="match status" value="1"/>
</dbReference>
<name>A0A2I0A0L2_9ASPA</name>
<reference evidence="1 2" key="1">
    <citation type="journal article" date="2017" name="Nature">
        <title>The Apostasia genome and the evolution of orchids.</title>
        <authorList>
            <person name="Zhang G.Q."/>
            <person name="Liu K.W."/>
            <person name="Li Z."/>
            <person name="Lohaus R."/>
            <person name="Hsiao Y.Y."/>
            <person name="Niu S.C."/>
            <person name="Wang J.Y."/>
            <person name="Lin Y.C."/>
            <person name="Xu Q."/>
            <person name="Chen L.J."/>
            <person name="Yoshida K."/>
            <person name="Fujiwara S."/>
            <person name="Wang Z.W."/>
            <person name="Zhang Y.Q."/>
            <person name="Mitsuda N."/>
            <person name="Wang M."/>
            <person name="Liu G.H."/>
            <person name="Pecoraro L."/>
            <person name="Huang H.X."/>
            <person name="Xiao X.J."/>
            <person name="Lin M."/>
            <person name="Wu X.Y."/>
            <person name="Wu W.L."/>
            <person name="Chen Y.Y."/>
            <person name="Chang S.B."/>
            <person name="Sakamoto S."/>
            <person name="Ohme-Takagi M."/>
            <person name="Yagi M."/>
            <person name="Zeng S.J."/>
            <person name="Shen C.Y."/>
            <person name="Yeh C.M."/>
            <person name="Luo Y.B."/>
            <person name="Tsai W.C."/>
            <person name="Van de Peer Y."/>
            <person name="Liu Z.J."/>
        </authorList>
    </citation>
    <scope>NUCLEOTIDE SEQUENCE [LARGE SCALE GENOMIC DNA]</scope>
    <source>
        <strain evidence="2">cv. Shenzhen</strain>
        <tissue evidence="1">Stem</tissue>
    </source>
</reference>
<organism evidence="1 2">
    <name type="scientific">Apostasia shenzhenica</name>
    <dbReference type="NCBI Taxonomy" id="1088818"/>
    <lineage>
        <taxon>Eukaryota</taxon>
        <taxon>Viridiplantae</taxon>
        <taxon>Streptophyta</taxon>
        <taxon>Embryophyta</taxon>
        <taxon>Tracheophyta</taxon>
        <taxon>Spermatophyta</taxon>
        <taxon>Magnoliopsida</taxon>
        <taxon>Liliopsida</taxon>
        <taxon>Asparagales</taxon>
        <taxon>Orchidaceae</taxon>
        <taxon>Apostasioideae</taxon>
        <taxon>Apostasia</taxon>
    </lineage>
</organism>
<dbReference type="STRING" id="1088818.A0A2I0A0L2"/>
<dbReference type="InterPro" id="IPR039313">
    <property type="entry name" value="HIT4"/>
</dbReference>